<keyword evidence="8" id="KW-0804">Transcription</keyword>
<name>A0A4Q2JMD2_9MICO</name>
<comment type="caution">
    <text evidence="14">The sequence shown here is derived from an EMBL/GenBank/DDBJ whole genome shotgun (WGS) entry which is preliminary data.</text>
</comment>
<evidence type="ECO:0000313" key="14">
    <source>
        <dbReference type="EMBL" id="RXZ47896.1"/>
    </source>
</evidence>
<comment type="subcellular location">
    <subcellularLocation>
        <location evidence="2">Cell membrane</location>
    </subcellularLocation>
    <subcellularLocation>
        <location evidence="1">Membrane</location>
        <topology evidence="1">Single-pass membrane protein</topology>
    </subcellularLocation>
</comment>
<evidence type="ECO:0000256" key="8">
    <source>
        <dbReference type="ARBA" id="ARBA00023163"/>
    </source>
</evidence>
<evidence type="ECO:0000256" key="6">
    <source>
        <dbReference type="ARBA" id="ARBA00023015"/>
    </source>
</evidence>
<evidence type="ECO:0000313" key="15">
    <source>
        <dbReference type="Proteomes" id="UP000292935"/>
    </source>
</evidence>
<protein>
    <recommendedName>
        <fullName evidence="10">Regulator of SigK</fullName>
    </recommendedName>
    <alternativeName>
        <fullName evidence="9">Sigma-K anti-sigma factor RskA</fullName>
    </alternativeName>
</protein>
<dbReference type="PANTHER" id="PTHR37461">
    <property type="entry name" value="ANTI-SIGMA-K FACTOR RSKA"/>
    <property type="match status" value="1"/>
</dbReference>
<dbReference type="InterPro" id="IPR041916">
    <property type="entry name" value="Anti_sigma_zinc_sf"/>
</dbReference>
<proteinExistence type="predicted"/>
<keyword evidence="15" id="KW-1185">Reference proteome</keyword>
<dbReference type="InterPro" id="IPR018764">
    <property type="entry name" value="RskA_C"/>
</dbReference>
<evidence type="ECO:0000256" key="7">
    <source>
        <dbReference type="ARBA" id="ARBA00023136"/>
    </source>
</evidence>
<evidence type="ECO:0000256" key="1">
    <source>
        <dbReference type="ARBA" id="ARBA00004167"/>
    </source>
</evidence>
<sequence>MSETNEPRDERGETRGESAPDELDALRDAVAAYALDAVDADERAAVERALADDADLRGDADGFAETAALLAGMAAPVEPPPALKSRLMAQLDGLPQQLPDASAPTVPEPTPVVPAAASAIPDPATVAPLQAPREPGPVEQAARRRWFQRPGAIIAAAAASVVLIAGAIIGIGWAGPNGWGAQREMAAIAEAPDVESSTHEIEGGGAVTLYWSAEQGRSGVVVEGLPDVGDTSTYELWYIDDAGAQSAGTFDVADGETWRVLDGDFAPGVAVGVTVEPAGGSAQPTTEPIVVIPT</sequence>
<feature type="domain" description="Anti-sigma K factor RskA C-terminal" evidence="13">
    <location>
        <begin position="155"/>
        <end position="289"/>
    </location>
</feature>
<evidence type="ECO:0000256" key="12">
    <source>
        <dbReference type="SAM" id="Phobius"/>
    </source>
</evidence>
<keyword evidence="4 12" id="KW-0812">Transmembrane</keyword>
<reference evidence="14 15" key="1">
    <citation type="submission" date="2019-01" db="EMBL/GenBank/DDBJ databases">
        <authorList>
            <person name="Li J."/>
        </authorList>
    </citation>
    <scope>NUCLEOTIDE SEQUENCE [LARGE SCALE GENOMIC DNA]</scope>
    <source>
        <strain evidence="14 15">CCUG 35506</strain>
    </source>
</reference>
<organism evidence="14 15">
    <name type="scientific">Agromyces fucosus</name>
    <dbReference type="NCBI Taxonomy" id="41985"/>
    <lineage>
        <taxon>Bacteria</taxon>
        <taxon>Bacillati</taxon>
        <taxon>Actinomycetota</taxon>
        <taxon>Actinomycetes</taxon>
        <taxon>Micrococcales</taxon>
        <taxon>Microbacteriaceae</taxon>
        <taxon>Agromyces</taxon>
    </lineage>
</organism>
<accession>A0A4Q2JMD2</accession>
<dbReference type="EMBL" id="SDPO01000003">
    <property type="protein sequence ID" value="RXZ47896.1"/>
    <property type="molecule type" value="Genomic_DNA"/>
</dbReference>
<evidence type="ECO:0000256" key="4">
    <source>
        <dbReference type="ARBA" id="ARBA00022692"/>
    </source>
</evidence>
<dbReference type="Gene3D" id="1.10.10.1320">
    <property type="entry name" value="Anti-sigma factor, zinc-finger domain"/>
    <property type="match status" value="1"/>
</dbReference>
<dbReference type="GO" id="GO:0006417">
    <property type="term" value="P:regulation of translation"/>
    <property type="evidence" value="ECO:0007669"/>
    <property type="project" value="TreeGrafter"/>
</dbReference>
<evidence type="ECO:0000256" key="11">
    <source>
        <dbReference type="SAM" id="MobiDB-lite"/>
    </source>
</evidence>
<keyword evidence="3" id="KW-1003">Cell membrane</keyword>
<keyword evidence="6" id="KW-0805">Transcription regulation</keyword>
<evidence type="ECO:0000256" key="9">
    <source>
        <dbReference type="ARBA" id="ARBA00029829"/>
    </source>
</evidence>
<evidence type="ECO:0000256" key="2">
    <source>
        <dbReference type="ARBA" id="ARBA00004236"/>
    </source>
</evidence>
<dbReference type="Pfam" id="PF10099">
    <property type="entry name" value="RskA_C"/>
    <property type="match status" value="1"/>
</dbReference>
<dbReference type="GO" id="GO:0005886">
    <property type="term" value="C:plasma membrane"/>
    <property type="evidence" value="ECO:0007669"/>
    <property type="project" value="UniProtKB-SubCell"/>
</dbReference>
<keyword evidence="7 12" id="KW-0472">Membrane</keyword>
<dbReference type="OrthoDB" id="153510at2"/>
<evidence type="ECO:0000259" key="13">
    <source>
        <dbReference type="Pfam" id="PF10099"/>
    </source>
</evidence>
<evidence type="ECO:0000256" key="5">
    <source>
        <dbReference type="ARBA" id="ARBA00022989"/>
    </source>
</evidence>
<evidence type="ECO:0000256" key="10">
    <source>
        <dbReference type="ARBA" id="ARBA00030803"/>
    </source>
</evidence>
<feature type="transmembrane region" description="Helical" evidence="12">
    <location>
        <begin position="152"/>
        <end position="175"/>
    </location>
</feature>
<feature type="region of interest" description="Disordered" evidence="11">
    <location>
        <begin position="1"/>
        <end position="24"/>
    </location>
</feature>
<evidence type="ECO:0000256" key="3">
    <source>
        <dbReference type="ARBA" id="ARBA00022475"/>
    </source>
</evidence>
<dbReference type="AlphaFoldDB" id="A0A4Q2JMD2"/>
<dbReference type="GO" id="GO:0016989">
    <property type="term" value="F:sigma factor antagonist activity"/>
    <property type="evidence" value="ECO:0007669"/>
    <property type="project" value="TreeGrafter"/>
</dbReference>
<dbReference type="Proteomes" id="UP000292935">
    <property type="component" value="Unassembled WGS sequence"/>
</dbReference>
<dbReference type="PANTHER" id="PTHR37461:SF1">
    <property type="entry name" value="ANTI-SIGMA-K FACTOR RSKA"/>
    <property type="match status" value="1"/>
</dbReference>
<dbReference type="InterPro" id="IPR051474">
    <property type="entry name" value="Anti-sigma-K/W_factor"/>
</dbReference>
<keyword evidence="5 12" id="KW-1133">Transmembrane helix</keyword>
<gene>
    <name evidence="14" type="ORF">ESP57_15375</name>
</gene>
<dbReference type="RefSeq" id="WP_129232140.1">
    <property type="nucleotide sequence ID" value="NZ_SDPO01000003.1"/>
</dbReference>
<feature type="compositionally biased region" description="Basic and acidic residues" evidence="11">
    <location>
        <begin position="1"/>
        <end position="18"/>
    </location>
</feature>